<evidence type="ECO:0000256" key="2">
    <source>
        <dbReference type="ARBA" id="ARBA00022741"/>
    </source>
</evidence>
<dbReference type="Proteomes" id="UP000277582">
    <property type="component" value="Unassembled WGS sequence"/>
</dbReference>
<reference evidence="6 8" key="2">
    <citation type="journal article" date="2019" name="Nat. Microbiol.">
        <title>Wide diversity of methane and short-chain alkane metabolisms in uncultured archaea.</title>
        <authorList>
            <person name="Borrel G."/>
            <person name="Adam P.S."/>
            <person name="McKay L.J."/>
            <person name="Chen L.X."/>
            <person name="Sierra-Garcia I.N."/>
            <person name="Sieber C.M."/>
            <person name="Letourneur Q."/>
            <person name="Ghozlane A."/>
            <person name="Andersen G.L."/>
            <person name="Li W.J."/>
            <person name="Hallam S.J."/>
            <person name="Muyzer G."/>
            <person name="de Oliveira V.M."/>
            <person name="Inskeep W.P."/>
            <person name="Banfield J.F."/>
            <person name="Gribaldo S."/>
        </authorList>
    </citation>
    <scope>NUCLEOTIDE SEQUENCE [LARGE SCALE GENOMIC DNA]</scope>
    <source>
        <strain evidence="6">NM4</strain>
    </source>
</reference>
<dbReference type="PROSITE" id="PS00211">
    <property type="entry name" value="ABC_TRANSPORTER_1"/>
    <property type="match status" value="1"/>
</dbReference>
<evidence type="ECO:0000256" key="1">
    <source>
        <dbReference type="ARBA" id="ARBA00022448"/>
    </source>
</evidence>
<comment type="caution">
    <text evidence="5">The sequence shown here is derived from an EMBL/GenBank/DDBJ whole genome shotgun (WGS) entry which is preliminary data.</text>
</comment>
<dbReference type="InterPro" id="IPR050153">
    <property type="entry name" value="Metal_Ion_Import_ABC"/>
</dbReference>
<dbReference type="Pfam" id="PF00005">
    <property type="entry name" value="ABC_tran"/>
    <property type="match status" value="1"/>
</dbReference>
<dbReference type="Gene3D" id="3.40.50.300">
    <property type="entry name" value="P-loop containing nucleotide triphosphate hydrolases"/>
    <property type="match status" value="1"/>
</dbReference>
<keyword evidence="3 5" id="KW-0067">ATP-binding</keyword>
<name>A0A3R9QBE6_9CREN</name>
<accession>A0A3R9QBE6</accession>
<reference evidence="5 7" key="1">
    <citation type="submission" date="2018-10" db="EMBL/GenBank/DDBJ databases">
        <title>Co-occurring genomic capacity for anaerobic methane metabolism and dissimilatory sulfite reduction discovered in the Korarchaeota.</title>
        <authorList>
            <person name="Mckay L.J."/>
            <person name="Dlakic M."/>
            <person name="Fields M.W."/>
            <person name="Delmont T.O."/>
            <person name="Eren A.M."/>
            <person name="Jay Z.J."/>
            <person name="Klingelsmith K.B."/>
            <person name="Rusch D.B."/>
            <person name="Inskeep W.P."/>
        </authorList>
    </citation>
    <scope>NUCLEOTIDE SEQUENCE [LARGE SCALE GENOMIC DNA]</scope>
    <source>
        <strain evidence="5 7">MDKW</strain>
    </source>
</reference>
<keyword evidence="1" id="KW-0813">Transport</keyword>
<dbReference type="CDD" id="cd03214">
    <property type="entry name" value="ABC_Iron-Siderophores_B12_Hemin"/>
    <property type="match status" value="1"/>
</dbReference>
<feature type="domain" description="ABC transporter" evidence="4">
    <location>
        <begin position="4"/>
        <end position="240"/>
    </location>
</feature>
<dbReference type="FunFam" id="3.40.50.300:FF:000134">
    <property type="entry name" value="Iron-enterobactin ABC transporter ATP-binding protein"/>
    <property type="match status" value="1"/>
</dbReference>
<protein>
    <submittedName>
        <fullName evidence="5">ABC transporter ATP-binding protein</fullName>
    </submittedName>
</protein>
<evidence type="ECO:0000313" key="8">
    <source>
        <dbReference type="Proteomes" id="UP000316217"/>
    </source>
</evidence>
<sequence>MERVIVEDLSFSYGYGFELRDISLRVKSGSIVTLLGPNGSGKTTLLKCINALLKPKTSCVYVDGKDVLKMKESELAKLMGYVPQSHSPVFPYTVLDVVLMGRTSYLNIFQQPSRADIDKAEEALKSVGLYSLRDRPYTEISGGERQLVLIARALAQEPKVILLDEPTAHLDFKNQFKVLRVIKEVARKRDVAVIMSLHDPNLAYLFSDVIALMKDGRIVACSDPNSVITRENIRAVYGIDAEIVDNGRGKLVLPLEAV</sequence>
<dbReference type="OrthoDB" id="24644at2157"/>
<dbReference type="GO" id="GO:0016887">
    <property type="term" value="F:ATP hydrolysis activity"/>
    <property type="evidence" value="ECO:0007669"/>
    <property type="project" value="InterPro"/>
</dbReference>
<dbReference type="AlphaFoldDB" id="A0A3R9QBE6"/>
<dbReference type="InterPro" id="IPR003593">
    <property type="entry name" value="AAA+_ATPase"/>
</dbReference>
<dbReference type="RefSeq" id="WP_125672547.1">
    <property type="nucleotide sequence ID" value="NZ_RCOS01000155.1"/>
</dbReference>
<keyword evidence="7" id="KW-1185">Reference proteome</keyword>
<evidence type="ECO:0000313" key="5">
    <source>
        <dbReference type="EMBL" id="RSN72419.1"/>
    </source>
</evidence>
<dbReference type="InterPro" id="IPR017871">
    <property type="entry name" value="ABC_transporter-like_CS"/>
</dbReference>
<evidence type="ECO:0000313" key="6">
    <source>
        <dbReference type="EMBL" id="RZN62556.1"/>
    </source>
</evidence>
<dbReference type="EMBL" id="RXII01000044">
    <property type="protein sequence ID" value="RZN62556.1"/>
    <property type="molecule type" value="Genomic_DNA"/>
</dbReference>
<organism evidence="5 7">
    <name type="scientific">Candidatus Methanodesulfokora washburnensis</name>
    <dbReference type="NCBI Taxonomy" id="2478471"/>
    <lineage>
        <taxon>Archaea</taxon>
        <taxon>Thermoproteota</taxon>
        <taxon>Candidatus Korarchaeia</taxon>
        <taxon>Candidatus Korarchaeia incertae sedis</taxon>
        <taxon>Candidatus Methanodesulfokora</taxon>
    </lineage>
</organism>
<dbReference type="Proteomes" id="UP000316217">
    <property type="component" value="Unassembled WGS sequence"/>
</dbReference>
<dbReference type="InterPro" id="IPR027417">
    <property type="entry name" value="P-loop_NTPase"/>
</dbReference>
<keyword evidence="2" id="KW-0547">Nucleotide-binding</keyword>
<dbReference type="SMART" id="SM00382">
    <property type="entry name" value="AAA"/>
    <property type="match status" value="1"/>
</dbReference>
<dbReference type="GO" id="GO:0005524">
    <property type="term" value="F:ATP binding"/>
    <property type="evidence" value="ECO:0007669"/>
    <property type="project" value="UniProtKB-KW"/>
</dbReference>
<dbReference type="PROSITE" id="PS50893">
    <property type="entry name" value="ABC_TRANSPORTER_2"/>
    <property type="match status" value="1"/>
</dbReference>
<evidence type="ECO:0000313" key="7">
    <source>
        <dbReference type="Proteomes" id="UP000277582"/>
    </source>
</evidence>
<evidence type="ECO:0000259" key="4">
    <source>
        <dbReference type="PROSITE" id="PS50893"/>
    </source>
</evidence>
<evidence type="ECO:0000256" key="3">
    <source>
        <dbReference type="ARBA" id="ARBA00022840"/>
    </source>
</evidence>
<proteinExistence type="predicted"/>
<dbReference type="InterPro" id="IPR003439">
    <property type="entry name" value="ABC_transporter-like_ATP-bd"/>
</dbReference>
<dbReference type="SUPFAM" id="SSF52540">
    <property type="entry name" value="P-loop containing nucleoside triphosphate hydrolases"/>
    <property type="match status" value="1"/>
</dbReference>
<dbReference type="EMBL" id="RCOS01000155">
    <property type="protein sequence ID" value="RSN72419.1"/>
    <property type="molecule type" value="Genomic_DNA"/>
</dbReference>
<gene>
    <name evidence="5" type="ORF">D6D85_13895</name>
    <name evidence="6" type="ORF">EF810_02500</name>
</gene>
<dbReference type="PANTHER" id="PTHR42734">
    <property type="entry name" value="METAL TRANSPORT SYSTEM ATP-BINDING PROTEIN TM_0124-RELATED"/>
    <property type="match status" value="1"/>
</dbReference>
<dbReference type="PANTHER" id="PTHR42734:SF19">
    <property type="entry name" value="IRON COMPOUNDS ABC TRANSPORTER, ATP-BINDING PROTEIN"/>
    <property type="match status" value="1"/>
</dbReference>